<proteinExistence type="predicted"/>
<dbReference type="EMBL" id="JH000564">
    <property type="protein sequence ID" value="EGV99806.1"/>
    <property type="molecule type" value="Genomic_DNA"/>
</dbReference>
<evidence type="ECO:0000313" key="2">
    <source>
        <dbReference type="Proteomes" id="UP000001075"/>
    </source>
</evidence>
<gene>
    <name evidence="1" type="ORF">I79_012536</name>
</gene>
<dbReference type="Proteomes" id="UP000001075">
    <property type="component" value="Unassembled WGS sequence"/>
</dbReference>
<dbReference type="AlphaFoldDB" id="G3HP32"/>
<protein>
    <submittedName>
        <fullName evidence="1">Uncharacterized protein</fullName>
    </submittedName>
</protein>
<name>G3HP32_CRIGR</name>
<accession>G3HP32</accession>
<reference evidence="2" key="1">
    <citation type="journal article" date="2011" name="Nat. Biotechnol.">
        <title>The genomic sequence of the Chinese hamster ovary (CHO)-K1 cell line.</title>
        <authorList>
            <person name="Xu X."/>
            <person name="Nagarajan H."/>
            <person name="Lewis N.E."/>
            <person name="Pan S."/>
            <person name="Cai Z."/>
            <person name="Liu X."/>
            <person name="Chen W."/>
            <person name="Xie M."/>
            <person name="Wang W."/>
            <person name="Hammond S."/>
            <person name="Andersen M.R."/>
            <person name="Neff N."/>
            <person name="Passarelli B."/>
            <person name="Koh W."/>
            <person name="Fan H.C."/>
            <person name="Wang J."/>
            <person name="Gui Y."/>
            <person name="Lee K.H."/>
            <person name="Betenbaugh M.J."/>
            <person name="Quake S.R."/>
            <person name="Famili I."/>
            <person name="Palsson B.O."/>
            <person name="Wang J."/>
        </authorList>
    </citation>
    <scope>NUCLEOTIDE SEQUENCE [LARGE SCALE GENOMIC DNA]</scope>
    <source>
        <strain evidence="2">CHO K1 cell line</strain>
    </source>
</reference>
<organism evidence="1 2">
    <name type="scientific">Cricetulus griseus</name>
    <name type="common">Chinese hamster</name>
    <name type="synonym">Cricetulus barabensis griseus</name>
    <dbReference type="NCBI Taxonomy" id="10029"/>
    <lineage>
        <taxon>Eukaryota</taxon>
        <taxon>Metazoa</taxon>
        <taxon>Chordata</taxon>
        <taxon>Craniata</taxon>
        <taxon>Vertebrata</taxon>
        <taxon>Euteleostomi</taxon>
        <taxon>Mammalia</taxon>
        <taxon>Eutheria</taxon>
        <taxon>Euarchontoglires</taxon>
        <taxon>Glires</taxon>
        <taxon>Rodentia</taxon>
        <taxon>Myomorpha</taxon>
        <taxon>Muroidea</taxon>
        <taxon>Cricetidae</taxon>
        <taxon>Cricetinae</taxon>
        <taxon>Cricetulus</taxon>
    </lineage>
</organism>
<evidence type="ECO:0000313" key="1">
    <source>
        <dbReference type="EMBL" id="EGV99806.1"/>
    </source>
</evidence>
<dbReference type="InParanoid" id="G3HP32"/>
<sequence>MQIQGLRNKTNTKHLECALGTKWTSWDTLSKLYKRHVCEEPRTSGEPAAQSACE</sequence>